<evidence type="ECO:0000313" key="11">
    <source>
        <dbReference type="Proteomes" id="UP001418222"/>
    </source>
</evidence>
<dbReference type="EMBL" id="JBBWWQ010000013">
    <property type="protein sequence ID" value="KAK8933589.1"/>
    <property type="molecule type" value="Genomic_DNA"/>
</dbReference>
<dbReference type="InterPro" id="IPR012334">
    <property type="entry name" value="Pectin_lyas_fold"/>
</dbReference>
<keyword evidence="5 8" id="KW-0063">Aspartyl esterase</keyword>
<keyword evidence="11" id="KW-1185">Reference proteome</keyword>
<evidence type="ECO:0000259" key="9">
    <source>
        <dbReference type="Pfam" id="PF01095"/>
    </source>
</evidence>
<dbReference type="InterPro" id="IPR033131">
    <property type="entry name" value="Pectinesterase_Asp_AS"/>
</dbReference>
<feature type="domain" description="Pectinesterase catalytic" evidence="9">
    <location>
        <begin position="2"/>
        <end position="59"/>
    </location>
</feature>
<comment type="catalytic activity">
    <reaction evidence="6 8">
        <text>[(1-&gt;4)-alpha-D-galacturonosyl methyl ester](n) + n H2O = [(1-&gt;4)-alpha-D-galacturonosyl](n) + n methanol + n H(+)</text>
        <dbReference type="Rhea" id="RHEA:22380"/>
        <dbReference type="Rhea" id="RHEA-COMP:14570"/>
        <dbReference type="Rhea" id="RHEA-COMP:14573"/>
        <dbReference type="ChEBI" id="CHEBI:15377"/>
        <dbReference type="ChEBI" id="CHEBI:15378"/>
        <dbReference type="ChEBI" id="CHEBI:17790"/>
        <dbReference type="ChEBI" id="CHEBI:140522"/>
        <dbReference type="ChEBI" id="CHEBI:140523"/>
        <dbReference type="EC" id="3.1.1.11"/>
    </reaction>
</comment>
<dbReference type="PANTHER" id="PTHR31321:SF31">
    <property type="entry name" value="PECTINESTERASE QRT1"/>
    <property type="match status" value="1"/>
</dbReference>
<evidence type="ECO:0000256" key="4">
    <source>
        <dbReference type="ARBA" id="ARBA00022801"/>
    </source>
</evidence>
<dbReference type="PANTHER" id="PTHR31321">
    <property type="entry name" value="ACYL-COA THIOESTER HYDROLASE YBHC-RELATED"/>
    <property type="match status" value="1"/>
</dbReference>
<dbReference type="AlphaFoldDB" id="A0AAP0G1M4"/>
<dbReference type="Pfam" id="PF01095">
    <property type="entry name" value="Pectinesterase"/>
    <property type="match status" value="1"/>
</dbReference>
<comment type="similarity">
    <text evidence="2">Belongs to the pectinesterase family.</text>
</comment>
<dbReference type="SUPFAM" id="SSF51126">
    <property type="entry name" value="Pectin lyase-like"/>
    <property type="match status" value="1"/>
</dbReference>
<comment type="caution">
    <text evidence="10">The sequence shown here is derived from an EMBL/GenBank/DDBJ whole genome shotgun (WGS) entry which is preliminary data.</text>
</comment>
<sequence length="121" mass="13692">MQAMALRQAGDKTLIYQSRILGSQDTLFDHIGKPYFYQCYIQGSIDFIFGIARSLYQSIRDDRSVHIFPPFPGCDRRQQYVRVEAVTLHPGGGASGLEQWCGSIEYGTTMLSNLVIYRSDS</sequence>
<accession>A0AAP0G1M4</accession>
<evidence type="ECO:0000256" key="3">
    <source>
        <dbReference type="ARBA" id="ARBA00013229"/>
    </source>
</evidence>
<dbReference type="EC" id="3.1.1.11" evidence="3 8"/>
<evidence type="ECO:0000313" key="10">
    <source>
        <dbReference type="EMBL" id="KAK8933589.1"/>
    </source>
</evidence>
<gene>
    <name evidence="10" type="primary">QRT1</name>
    <name evidence="10" type="ORF">KSP39_PZI015956</name>
</gene>
<dbReference type="InterPro" id="IPR000070">
    <property type="entry name" value="Pectinesterase_cat"/>
</dbReference>
<reference evidence="10 11" key="1">
    <citation type="journal article" date="2022" name="Nat. Plants">
        <title>Genomes of leafy and leafless Platanthera orchids illuminate the evolution of mycoheterotrophy.</title>
        <authorList>
            <person name="Li M.H."/>
            <person name="Liu K.W."/>
            <person name="Li Z."/>
            <person name="Lu H.C."/>
            <person name="Ye Q.L."/>
            <person name="Zhang D."/>
            <person name="Wang J.Y."/>
            <person name="Li Y.F."/>
            <person name="Zhong Z.M."/>
            <person name="Liu X."/>
            <person name="Yu X."/>
            <person name="Liu D.K."/>
            <person name="Tu X.D."/>
            <person name="Liu B."/>
            <person name="Hao Y."/>
            <person name="Liao X.Y."/>
            <person name="Jiang Y.T."/>
            <person name="Sun W.H."/>
            <person name="Chen J."/>
            <person name="Chen Y.Q."/>
            <person name="Ai Y."/>
            <person name="Zhai J.W."/>
            <person name="Wu S.S."/>
            <person name="Zhou Z."/>
            <person name="Hsiao Y.Y."/>
            <person name="Wu W.L."/>
            <person name="Chen Y.Y."/>
            <person name="Lin Y.F."/>
            <person name="Hsu J.L."/>
            <person name="Li C.Y."/>
            <person name="Wang Z.W."/>
            <person name="Zhao X."/>
            <person name="Zhong W.Y."/>
            <person name="Ma X.K."/>
            <person name="Ma L."/>
            <person name="Huang J."/>
            <person name="Chen G.Z."/>
            <person name="Huang M.Z."/>
            <person name="Huang L."/>
            <person name="Peng D.H."/>
            <person name="Luo Y.B."/>
            <person name="Zou S.Q."/>
            <person name="Chen S.P."/>
            <person name="Lan S."/>
            <person name="Tsai W.C."/>
            <person name="Van de Peer Y."/>
            <person name="Liu Z.J."/>
        </authorList>
    </citation>
    <scope>NUCLEOTIDE SEQUENCE [LARGE SCALE GENOMIC DNA]</scope>
    <source>
        <strain evidence="10">Lor287</strain>
    </source>
</reference>
<evidence type="ECO:0000256" key="2">
    <source>
        <dbReference type="ARBA" id="ARBA00008891"/>
    </source>
</evidence>
<keyword evidence="4 8" id="KW-0378">Hydrolase</keyword>
<feature type="active site" evidence="7">
    <location>
        <position position="46"/>
    </location>
</feature>
<evidence type="ECO:0000256" key="7">
    <source>
        <dbReference type="PROSITE-ProRule" id="PRU10040"/>
    </source>
</evidence>
<dbReference type="PROSITE" id="PS00503">
    <property type="entry name" value="PECTINESTERASE_2"/>
    <property type="match status" value="1"/>
</dbReference>
<dbReference type="InterPro" id="IPR011050">
    <property type="entry name" value="Pectin_lyase_fold/virulence"/>
</dbReference>
<dbReference type="GO" id="GO:0030599">
    <property type="term" value="F:pectinesterase activity"/>
    <property type="evidence" value="ECO:0007669"/>
    <property type="project" value="UniProtKB-UniRule"/>
</dbReference>
<organism evidence="10 11">
    <name type="scientific">Platanthera zijinensis</name>
    <dbReference type="NCBI Taxonomy" id="2320716"/>
    <lineage>
        <taxon>Eukaryota</taxon>
        <taxon>Viridiplantae</taxon>
        <taxon>Streptophyta</taxon>
        <taxon>Embryophyta</taxon>
        <taxon>Tracheophyta</taxon>
        <taxon>Spermatophyta</taxon>
        <taxon>Magnoliopsida</taxon>
        <taxon>Liliopsida</taxon>
        <taxon>Asparagales</taxon>
        <taxon>Orchidaceae</taxon>
        <taxon>Orchidoideae</taxon>
        <taxon>Orchideae</taxon>
        <taxon>Orchidinae</taxon>
        <taxon>Platanthera</taxon>
    </lineage>
</organism>
<name>A0AAP0G1M4_9ASPA</name>
<evidence type="ECO:0000256" key="1">
    <source>
        <dbReference type="ARBA" id="ARBA00005184"/>
    </source>
</evidence>
<evidence type="ECO:0000256" key="5">
    <source>
        <dbReference type="ARBA" id="ARBA00023085"/>
    </source>
</evidence>
<protein>
    <recommendedName>
        <fullName evidence="3 8">Pectinesterase</fullName>
        <ecNumber evidence="3 8">3.1.1.11</ecNumber>
    </recommendedName>
</protein>
<dbReference type="Gene3D" id="2.160.20.10">
    <property type="entry name" value="Single-stranded right-handed beta-helix, Pectin lyase-like"/>
    <property type="match status" value="1"/>
</dbReference>
<evidence type="ECO:0000256" key="6">
    <source>
        <dbReference type="ARBA" id="ARBA00047928"/>
    </source>
</evidence>
<evidence type="ECO:0000256" key="8">
    <source>
        <dbReference type="RuleBase" id="RU000589"/>
    </source>
</evidence>
<proteinExistence type="inferred from homology"/>
<dbReference type="GO" id="GO:0042545">
    <property type="term" value="P:cell wall modification"/>
    <property type="evidence" value="ECO:0007669"/>
    <property type="project" value="UniProtKB-UniRule"/>
</dbReference>
<dbReference type="Proteomes" id="UP001418222">
    <property type="component" value="Unassembled WGS sequence"/>
</dbReference>
<dbReference type="GO" id="GO:0045490">
    <property type="term" value="P:pectin catabolic process"/>
    <property type="evidence" value="ECO:0007669"/>
    <property type="project" value="UniProtKB-UniRule"/>
</dbReference>
<comment type="pathway">
    <text evidence="1 8">Glycan metabolism; pectin degradation; 2-dehydro-3-deoxy-D-gluconate from pectin: step 1/5.</text>
</comment>